<gene>
    <name evidence="4" type="ORF">IJ22_26300</name>
</gene>
<dbReference type="InterPro" id="IPR043129">
    <property type="entry name" value="ATPase_NBD"/>
</dbReference>
<dbReference type="Pfam" id="PF05378">
    <property type="entry name" value="Hydant_A_N"/>
    <property type="match status" value="1"/>
</dbReference>
<reference evidence="5" key="1">
    <citation type="submission" date="2015-12" db="EMBL/GenBank/DDBJ databases">
        <title>Complete genome sequences of two moderately thermophilic Paenibacillus species.</title>
        <authorList>
            <person name="Butler R.III."/>
            <person name="Wang J."/>
            <person name="Stark B.C."/>
            <person name="Pombert J.-F."/>
        </authorList>
    </citation>
    <scope>NUCLEOTIDE SEQUENCE [LARGE SCALE GENOMIC DNA]</scope>
    <source>
        <strain evidence="5">32O-Y</strain>
    </source>
</reference>
<dbReference type="InterPro" id="IPR002821">
    <property type="entry name" value="Hydantoinase_A"/>
</dbReference>
<reference evidence="4 5" key="2">
    <citation type="journal article" date="2016" name="Genome Announc.">
        <title>Complete Genome Sequences of Two Interactive Moderate Thermophiles, Paenibacillus napthalenovorans 32O-Y and Paenibacillus sp. 32O-W.</title>
        <authorList>
            <person name="Butler R.R.III."/>
            <person name="Wang J."/>
            <person name="Stark B.C."/>
            <person name="Pombert J.F."/>
        </authorList>
    </citation>
    <scope>NUCLEOTIDE SEQUENCE [LARGE SCALE GENOMIC DNA]</scope>
    <source>
        <strain evidence="4 5">32O-Y</strain>
    </source>
</reference>
<dbReference type="InterPro" id="IPR045079">
    <property type="entry name" value="Oxoprolinase-like"/>
</dbReference>
<name>A0A0U2IMN0_9BACL</name>
<dbReference type="EMBL" id="CP013652">
    <property type="protein sequence ID" value="ALS23003.1"/>
    <property type="molecule type" value="Genomic_DNA"/>
</dbReference>
<dbReference type="PANTHER" id="PTHR11365">
    <property type="entry name" value="5-OXOPROLINASE RELATED"/>
    <property type="match status" value="1"/>
</dbReference>
<proteinExistence type="predicted"/>
<evidence type="ECO:0000259" key="1">
    <source>
        <dbReference type="Pfam" id="PF01968"/>
    </source>
</evidence>
<dbReference type="Pfam" id="PF01968">
    <property type="entry name" value="Hydantoinase_A"/>
    <property type="match status" value="1"/>
</dbReference>
<dbReference type="STRING" id="162209.IJ22_26300"/>
<dbReference type="Pfam" id="PF19278">
    <property type="entry name" value="Hydant_A_C"/>
    <property type="match status" value="1"/>
</dbReference>
<dbReference type="PANTHER" id="PTHR11365:SF23">
    <property type="entry name" value="HYPOTHETICAL 5-OXOPROLINASE (EUROFUNG)-RELATED"/>
    <property type="match status" value="1"/>
</dbReference>
<evidence type="ECO:0000313" key="5">
    <source>
        <dbReference type="Proteomes" id="UP000061660"/>
    </source>
</evidence>
<dbReference type="GO" id="GO:0006749">
    <property type="term" value="P:glutathione metabolic process"/>
    <property type="evidence" value="ECO:0007669"/>
    <property type="project" value="TreeGrafter"/>
</dbReference>
<dbReference type="KEGG" id="pnp:IJ22_26300"/>
<dbReference type="InterPro" id="IPR049517">
    <property type="entry name" value="ACX-like_C"/>
</dbReference>
<feature type="domain" description="Hydantoinase A/oxoprolinase" evidence="1">
    <location>
        <begin position="205"/>
        <end position="491"/>
    </location>
</feature>
<dbReference type="PATRIC" id="fig|162209.4.peg.2800"/>
<dbReference type="SUPFAM" id="SSF53067">
    <property type="entry name" value="Actin-like ATPase domain"/>
    <property type="match status" value="1"/>
</dbReference>
<protein>
    <submittedName>
        <fullName evidence="4">Subunit gamma of acetophenone carboxylase</fullName>
    </submittedName>
</protein>
<organism evidence="4 5">
    <name type="scientific">Paenibacillus naphthalenovorans</name>
    <dbReference type="NCBI Taxonomy" id="162209"/>
    <lineage>
        <taxon>Bacteria</taxon>
        <taxon>Bacillati</taxon>
        <taxon>Bacillota</taxon>
        <taxon>Bacilli</taxon>
        <taxon>Bacillales</taxon>
        <taxon>Paenibacillaceae</taxon>
        <taxon>Paenibacillus</taxon>
    </lineage>
</organism>
<evidence type="ECO:0000259" key="2">
    <source>
        <dbReference type="Pfam" id="PF05378"/>
    </source>
</evidence>
<dbReference type="RefSeq" id="WP_062409076.1">
    <property type="nucleotide sequence ID" value="NZ_CP013652.1"/>
</dbReference>
<dbReference type="GO" id="GO:0017168">
    <property type="term" value="F:5-oxoprolinase (ATP-hydrolyzing) activity"/>
    <property type="evidence" value="ECO:0007669"/>
    <property type="project" value="TreeGrafter"/>
</dbReference>
<feature type="domain" description="Acetophenone carboxylase-like C-terminal" evidence="3">
    <location>
        <begin position="505"/>
        <end position="680"/>
    </location>
</feature>
<feature type="domain" description="Hydantoinase/oxoprolinase N-terminal" evidence="2">
    <location>
        <begin position="4"/>
        <end position="184"/>
    </location>
</feature>
<accession>A0A0U2IMN0</accession>
<dbReference type="InterPro" id="IPR008040">
    <property type="entry name" value="Hydant_A_N"/>
</dbReference>
<evidence type="ECO:0000313" key="4">
    <source>
        <dbReference type="EMBL" id="ALS23003.1"/>
    </source>
</evidence>
<sequence>MSWRIGIDTGGTFTDVVALNDVTGEEKVFKTSSIPDDPSRAFLAGIEGVLAEIGASASDVAMLLHGTTVATNAVLEAKYSRLGLIVTNGYRHMLEVARQNVPGEFGAITWWIKPPRVVPLELVREVEGRLNYRGEELRPLDELQIRLAAREYRDLGVQAIAVSFLHSYQNPVHEERAREIIQEEYPECFVSISADVIREYREYERTLTTCLNTGLMPLLSTYLDRLGDRAQGAGIEAPLYVMKSSGGVATANELIKRPIAASLSGPAAGVIAAAAISGAAGIHDVLTLDMGGTSTDMALIEGGIPRLLSEGRIDIYDIKSPMIDMTTVGAGGGSIAWLSGSKALRVGPQSAGSFPGPVCYGRGGQEPTITDANLVLGRIPPYLLGGSIPLDRQAAYDAIQAKIAEPLGLSVEKAAAGILEIATQNIAAGIRVVSVRRGRDPRNYALFAFGGAGGLMASPVANALDMSRILIPTAPGATAAAGLLYSDVRVDHVITDVQREDALDVDRLNDEFLQLRDRVSADLARQGFDSSSGIRLQAFLDMRYVGQAFEIRVPLPVPDGSIAGSLVGTIKSFHAAHEDQYGYSYENKTLVEIVNIGVTGFGLLAPPRQYAKQSSELRWSDLLKSIQPMYVNEASDFVDCPVYARPTEPIPEPLAGPAVIEQYDTTTVVEPGWYVTVNEFGHLLLTRYAKGGS</sequence>
<evidence type="ECO:0000259" key="3">
    <source>
        <dbReference type="Pfam" id="PF19278"/>
    </source>
</evidence>
<dbReference type="GO" id="GO:0005829">
    <property type="term" value="C:cytosol"/>
    <property type="evidence" value="ECO:0007669"/>
    <property type="project" value="TreeGrafter"/>
</dbReference>
<dbReference type="Proteomes" id="UP000061660">
    <property type="component" value="Chromosome"/>
</dbReference>
<dbReference type="OrthoDB" id="9768323at2"/>
<keyword evidence="5" id="KW-1185">Reference proteome</keyword>
<dbReference type="AlphaFoldDB" id="A0A0U2IMN0"/>